<evidence type="ECO:0000313" key="2">
    <source>
        <dbReference type="Proteomes" id="UP000275078"/>
    </source>
</evidence>
<sequence>MNYIRERQIQSHTSVIADYLCVVDAADNGSATKSGQGTLLRERLALGYLTFTPEDYSAFHSSIRKMLVASVHRMQSLKNTLLVNEEWALQAKIVMSDKLCAAMSVILSNLHRLPSPKVLSPEKRTTMLALFDWEPMLGLSANDKATITSILHVINKARSLHPPPVFLPTLEKAGIFKGIDLTQIELLSICSGSTRARRNRLLQLAKWEPWRGLIKIGIPDSLIHPSPKQRHLRSFIV</sequence>
<accession>A0A3N4IDG7</accession>
<protein>
    <submittedName>
        <fullName evidence="1">Uncharacterized protein</fullName>
    </submittedName>
</protein>
<proteinExistence type="predicted"/>
<name>A0A3N4IDG7_ASCIM</name>
<dbReference type="Proteomes" id="UP000275078">
    <property type="component" value="Unassembled WGS sequence"/>
</dbReference>
<dbReference type="AlphaFoldDB" id="A0A3N4IDG7"/>
<keyword evidence="2" id="KW-1185">Reference proteome</keyword>
<gene>
    <name evidence="1" type="ORF">BJ508DRAFT_325717</name>
</gene>
<dbReference type="EMBL" id="ML119673">
    <property type="protein sequence ID" value="RPA82180.1"/>
    <property type="molecule type" value="Genomic_DNA"/>
</dbReference>
<organism evidence="1 2">
    <name type="scientific">Ascobolus immersus RN42</name>
    <dbReference type="NCBI Taxonomy" id="1160509"/>
    <lineage>
        <taxon>Eukaryota</taxon>
        <taxon>Fungi</taxon>
        <taxon>Dikarya</taxon>
        <taxon>Ascomycota</taxon>
        <taxon>Pezizomycotina</taxon>
        <taxon>Pezizomycetes</taxon>
        <taxon>Pezizales</taxon>
        <taxon>Ascobolaceae</taxon>
        <taxon>Ascobolus</taxon>
    </lineage>
</organism>
<evidence type="ECO:0000313" key="1">
    <source>
        <dbReference type="EMBL" id="RPA82180.1"/>
    </source>
</evidence>
<reference evidence="1 2" key="1">
    <citation type="journal article" date="2018" name="Nat. Ecol. Evol.">
        <title>Pezizomycetes genomes reveal the molecular basis of ectomycorrhizal truffle lifestyle.</title>
        <authorList>
            <person name="Murat C."/>
            <person name="Payen T."/>
            <person name="Noel B."/>
            <person name="Kuo A."/>
            <person name="Morin E."/>
            <person name="Chen J."/>
            <person name="Kohler A."/>
            <person name="Krizsan K."/>
            <person name="Balestrini R."/>
            <person name="Da Silva C."/>
            <person name="Montanini B."/>
            <person name="Hainaut M."/>
            <person name="Levati E."/>
            <person name="Barry K.W."/>
            <person name="Belfiori B."/>
            <person name="Cichocki N."/>
            <person name="Clum A."/>
            <person name="Dockter R.B."/>
            <person name="Fauchery L."/>
            <person name="Guy J."/>
            <person name="Iotti M."/>
            <person name="Le Tacon F."/>
            <person name="Lindquist E.A."/>
            <person name="Lipzen A."/>
            <person name="Malagnac F."/>
            <person name="Mello A."/>
            <person name="Molinier V."/>
            <person name="Miyauchi S."/>
            <person name="Poulain J."/>
            <person name="Riccioni C."/>
            <person name="Rubini A."/>
            <person name="Sitrit Y."/>
            <person name="Splivallo R."/>
            <person name="Traeger S."/>
            <person name="Wang M."/>
            <person name="Zifcakova L."/>
            <person name="Wipf D."/>
            <person name="Zambonelli A."/>
            <person name="Paolocci F."/>
            <person name="Nowrousian M."/>
            <person name="Ottonello S."/>
            <person name="Baldrian P."/>
            <person name="Spatafora J.W."/>
            <person name="Henrissat B."/>
            <person name="Nagy L.G."/>
            <person name="Aury J.M."/>
            <person name="Wincker P."/>
            <person name="Grigoriev I.V."/>
            <person name="Bonfante P."/>
            <person name="Martin F.M."/>
        </authorList>
    </citation>
    <scope>NUCLEOTIDE SEQUENCE [LARGE SCALE GENOMIC DNA]</scope>
    <source>
        <strain evidence="1 2">RN42</strain>
    </source>
</reference>